<name>A0A8H4RZ66_9HELO</name>
<evidence type="ECO:0000259" key="2">
    <source>
        <dbReference type="Pfam" id="PF06985"/>
    </source>
</evidence>
<evidence type="ECO:0000256" key="1">
    <source>
        <dbReference type="SAM" id="MobiDB-lite"/>
    </source>
</evidence>
<dbReference type="Proteomes" id="UP000566819">
    <property type="component" value="Unassembled WGS sequence"/>
</dbReference>
<sequence>MSSDQRANAALLAPKEERLGTRTEYAPRVAQQSMYTYRPLLEVREFRLLHLLPGQFEETIQCTLAHKYLTELPHYFAVSYTWGAPEIAREVEVDGITVPVRENLFQLLRHLRQPHSSLVLWIDALCINQSSIPEKNIQVPLMGQIYSSAKSVFVWLGLHADGSEHFFDTGPVDNHLQLKYGGDTPGPSTSISTTVAIDASRSLYSRAYWTRTWIVQEIVLASRVDVFCGDRFSHWDFFISHTREKSEYDRTASDHAIRNIMAFRNMGQRMPLRRLLFRFHITRCFDPRDLVYSLLNIAADTRDQDHGIIVDYFSSIETLFIQTLAFCSALSCVTVFGQAGGRAIECLRFCDTLATRLGAGLEPSIDFAEDALGTRSNPVLTARLSCKSYFARLKRFARIGFSDTPRSGGGRRDSAATLTSSMPSRPDNLEPRQVPTRYDIRKILGKEPWSMWSLEACLTLSDLVFAVDFDSPNEQSHELCCVCSPTLYDTDSDGVKSYQYHIVGMGVSRRQRGVIDDGGTDQSTDELDHCAFLGGRLRSLNGREVIDSLPHYVLELTLQELVGMCQFGRATGAYQPWSLERVSTVGHWREDQGPFGN</sequence>
<dbReference type="EMBL" id="JAAMPI010000008">
    <property type="protein sequence ID" value="KAF4637825.1"/>
    <property type="molecule type" value="Genomic_DNA"/>
</dbReference>
<organism evidence="3 4">
    <name type="scientific">Cudoniella acicularis</name>
    <dbReference type="NCBI Taxonomy" id="354080"/>
    <lineage>
        <taxon>Eukaryota</taxon>
        <taxon>Fungi</taxon>
        <taxon>Dikarya</taxon>
        <taxon>Ascomycota</taxon>
        <taxon>Pezizomycotina</taxon>
        <taxon>Leotiomycetes</taxon>
        <taxon>Helotiales</taxon>
        <taxon>Tricladiaceae</taxon>
        <taxon>Cudoniella</taxon>
    </lineage>
</organism>
<protein>
    <recommendedName>
        <fullName evidence="2">Heterokaryon incompatibility domain-containing protein</fullName>
    </recommendedName>
</protein>
<dbReference type="PANTHER" id="PTHR24148:SF73">
    <property type="entry name" value="HET DOMAIN PROTEIN (AFU_ORTHOLOGUE AFUA_8G01020)"/>
    <property type="match status" value="1"/>
</dbReference>
<evidence type="ECO:0000313" key="4">
    <source>
        <dbReference type="Proteomes" id="UP000566819"/>
    </source>
</evidence>
<accession>A0A8H4RZ66</accession>
<reference evidence="3 4" key="1">
    <citation type="submission" date="2020-03" db="EMBL/GenBank/DDBJ databases">
        <title>Draft Genome Sequence of Cudoniella acicularis.</title>
        <authorList>
            <person name="Buettner E."/>
            <person name="Kellner H."/>
        </authorList>
    </citation>
    <scope>NUCLEOTIDE SEQUENCE [LARGE SCALE GENOMIC DNA]</scope>
    <source>
        <strain evidence="3 4">DSM 108380</strain>
    </source>
</reference>
<feature type="region of interest" description="Disordered" evidence="1">
    <location>
        <begin position="404"/>
        <end position="432"/>
    </location>
</feature>
<dbReference type="Pfam" id="PF06985">
    <property type="entry name" value="HET"/>
    <property type="match status" value="1"/>
</dbReference>
<gene>
    <name evidence="3" type="ORF">G7Y89_g248</name>
</gene>
<evidence type="ECO:0000313" key="3">
    <source>
        <dbReference type="EMBL" id="KAF4637825.1"/>
    </source>
</evidence>
<dbReference type="AlphaFoldDB" id="A0A8H4RZ66"/>
<feature type="domain" description="Heterokaryon incompatibility" evidence="2">
    <location>
        <begin position="75"/>
        <end position="217"/>
    </location>
</feature>
<dbReference type="InterPro" id="IPR010730">
    <property type="entry name" value="HET"/>
</dbReference>
<comment type="caution">
    <text evidence="3">The sequence shown here is derived from an EMBL/GenBank/DDBJ whole genome shotgun (WGS) entry which is preliminary data.</text>
</comment>
<dbReference type="PANTHER" id="PTHR24148">
    <property type="entry name" value="ANKYRIN REPEAT DOMAIN-CONTAINING PROTEIN 39 HOMOLOG-RELATED"/>
    <property type="match status" value="1"/>
</dbReference>
<dbReference type="InterPro" id="IPR052895">
    <property type="entry name" value="HetReg/Transcr_Mod"/>
</dbReference>
<proteinExistence type="predicted"/>
<dbReference type="OrthoDB" id="3600004at2759"/>
<keyword evidence="4" id="KW-1185">Reference proteome</keyword>